<evidence type="ECO:0000313" key="4">
    <source>
        <dbReference type="EMBL" id="CAB4190170.1"/>
    </source>
</evidence>
<feature type="domain" description="PD-(D/E)XK endonuclease-like" evidence="1">
    <location>
        <begin position="5"/>
        <end position="258"/>
    </location>
</feature>
<name>A0A6J5Q9C9_9CAUD</name>
<dbReference type="EMBL" id="LR796996">
    <property type="protein sequence ID" value="CAB4180703.1"/>
    <property type="molecule type" value="Genomic_DNA"/>
</dbReference>
<evidence type="ECO:0000259" key="1">
    <source>
        <dbReference type="Pfam" id="PF12705"/>
    </source>
</evidence>
<reference evidence="3" key="1">
    <citation type="submission" date="2020-05" db="EMBL/GenBank/DDBJ databases">
        <authorList>
            <person name="Chiriac C."/>
            <person name="Salcher M."/>
            <person name="Ghai R."/>
            <person name="Kavagutti S V."/>
        </authorList>
    </citation>
    <scope>NUCLEOTIDE SEQUENCE</scope>
</reference>
<sequence length="269" mass="29221">MSKPHLSVSQLNTLANCGEAYRRSYVEREKIPPNYAMLRGRAVHGGAELNFGQKIGSHCDLPSGQIVDASVAQLELEAAKGVELAADDRGRSRSMVHGEAVDEVAKLARLHAATQAPVYQPVAVESSILVVLPDKTHDLKAVLDMVDDAGRVVDFKTKRKPMTPTEVEESLQFTAYAFARKIQTGEYPVELVMENLINTGTTQKRQRIATTRGDADVAVLAARFDVAVRAKEAGIYQPAAIGAWNCQSAWCGYHSTCPFAAGRKRAQGD</sequence>
<dbReference type="EMBL" id="LR797505">
    <property type="protein sequence ID" value="CAB4221798.1"/>
    <property type="molecule type" value="Genomic_DNA"/>
</dbReference>
<dbReference type="EMBL" id="LR797152">
    <property type="protein sequence ID" value="CAB4190170.1"/>
    <property type="molecule type" value="Genomic_DNA"/>
</dbReference>
<protein>
    <submittedName>
        <fullName evidence="3">PD-(D/E)XK nuclease superfamily</fullName>
    </submittedName>
</protein>
<accession>A0A6J5Q9C9</accession>
<gene>
    <name evidence="3" type="ORF">UFOVP1045_85</name>
    <name evidence="4" type="ORF">UFOVP1194_39</name>
    <name evidence="5" type="ORF">UFOVP1641_35</name>
    <name evidence="2" type="ORF">UFOVP466_38</name>
</gene>
<dbReference type="Gene3D" id="3.90.320.10">
    <property type="match status" value="1"/>
</dbReference>
<evidence type="ECO:0000313" key="5">
    <source>
        <dbReference type="EMBL" id="CAB4221798.1"/>
    </source>
</evidence>
<evidence type="ECO:0000313" key="3">
    <source>
        <dbReference type="EMBL" id="CAB4180703.1"/>
    </source>
</evidence>
<dbReference type="InterPro" id="IPR038726">
    <property type="entry name" value="PDDEXK_AddAB-type"/>
</dbReference>
<organism evidence="3">
    <name type="scientific">uncultured Caudovirales phage</name>
    <dbReference type="NCBI Taxonomy" id="2100421"/>
    <lineage>
        <taxon>Viruses</taxon>
        <taxon>Duplodnaviria</taxon>
        <taxon>Heunggongvirae</taxon>
        <taxon>Uroviricota</taxon>
        <taxon>Caudoviricetes</taxon>
        <taxon>Peduoviridae</taxon>
        <taxon>Maltschvirus</taxon>
        <taxon>Maltschvirus maltsch</taxon>
    </lineage>
</organism>
<proteinExistence type="predicted"/>
<dbReference type="Pfam" id="PF12705">
    <property type="entry name" value="PDDEXK_1"/>
    <property type="match status" value="1"/>
</dbReference>
<evidence type="ECO:0000313" key="2">
    <source>
        <dbReference type="EMBL" id="CAB4144398.1"/>
    </source>
</evidence>
<dbReference type="InterPro" id="IPR011604">
    <property type="entry name" value="PDDEXK-like_dom_sf"/>
</dbReference>
<dbReference type="EMBL" id="LR796439">
    <property type="protein sequence ID" value="CAB4144398.1"/>
    <property type="molecule type" value="Genomic_DNA"/>
</dbReference>